<evidence type="ECO:0000259" key="4">
    <source>
        <dbReference type="PROSITE" id="PS51918"/>
    </source>
</evidence>
<dbReference type="CDD" id="cd01335">
    <property type="entry name" value="Radical_SAM"/>
    <property type="match status" value="1"/>
</dbReference>
<feature type="domain" description="Radical SAM core" evidence="4">
    <location>
        <begin position="74"/>
        <end position="312"/>
    </location>
</feature>
<comment type="function">
    <text evidence="3">Probably acts as a heme chaperone, transferring heme to an unknown acceptor. Binds one molecule of heme per monomer, possibly covalently. Binds 1 [4Fe-4S] cluster. The cluster is coordinated with 3 cysteines and an exchangeable S-adenosyl-L-methionine.</text>
</comment>
<proteinExistence type="inferred from homology"/>
<dbReference type="InterPro" id="IPR006638">
    <property type="entry name" value="Elp3/MiaA/NifB-like_rSAM"/>
</dbReference>
<dbReference type="InterPro" id="IPR058240">
    <property type="entry name" value="rSAM_sf"/>
</dbReference>
<dbReference type="InterPro" id="IPR004559">
    <property type="entry name" value="HemW-like"/>
</dbReference>
<keyword evidence="3" id="KW-0479">Metal-binding</keyword>
<dbReference type="SFLD" id="SFLDF00288">
    <property type="entry name" value="HemN-like__clustered_with_nucl"/>
    <property type="match status" value="1"/>
</dbReference>
<name>A0A1Z3HSW6_9CYAN</name>
<dbReference type="Pfam" id="PF04055">
    <property type="entry name" value="Radical_SAM"/>
    <property type="match status" value="1"/>
</dbReference>
<dbReference type="PANTHER" id="PTHR13932:SF5">
    <property type="entry name" value="RADICAL S-ADENOSYL METHIONINE DOMAIN-CONTAINING PROTEIN 1, MITOCHONDRIAL"/>
    <property type="match status" value="1"/>
</dbReference>
<dbReference type="SFLD" id="SFLDS00029">
    <property type="entry name" value="Radical_SAM"/>
    <property type="match status" value="2"/>
</dbReference>
<dbReference type="KEGG" id="hhg:XM38_043170"/>
<dbReference type="PANTHER" id="PTHR13932">
    <property type="entry name" value="COPROPORPHYRINIGEN III OXIDASE"/>
    <property type="match status" value="1"/>
</dbReference>
<dbReference type="InterPro" id="IPR007197">
    <property type="entry name" value="rSAM"/>
</dbReference>
<dbReference type="AlphaFoldDB" id="A0A1Z3HSW6"/>
<dbReference type="InterPro" id="IPR023404">
    <property type="entry name" value="rSAM_horseshoe"/>
</dbReference>
<keyword evidence="3" id="KW-0004">4Fe-4S</keyword>
<dbReference type="STRING" id="1641165.XM38_03300"/>
<evidence type="ECO:0000313" key="6">
    <source>
        <dbReference type="Proteomes" id="UP000191901"/>
    </source>
</evidence>
<dbReference type="NCBIfam" id="TIGR00539">
    <property type="entry name" value="hemN_rel"/>
    <property type="match status" value="1"/>
</dbReference>
<dbReference type="EMBL" id="CP021983">
    <property type="protein sequence ID" value="ASC73352.1"/>
    <property type="molecule type" value="Genomic_DNA"/>
</dbReference>
<evidence type="ECO:0000256" key="3">
    <source>
        <dbReference type="RuleBase" id="RU364116"/>
    </source>
</evidence>
<dbReference type="GO" id="GO:0046872">
    <property type="term" value="F:metal ion binding"/>
    <property type="evidence" value="ECO:0007669"/>
    <property type="project" value="UniProtKB-UniRule"/>
</dbReference>
<dbReference type="PROSITE" id="PS51918">
    <property type="entry name" value="RADICAL_SAM"/>
    <property type="match status" value="1"/>
</dbReference>
<keyword evidence="3" id="KW-0949">S-adenosyl-L-methionine</keyword>
<dbReference type="SFLD" id="SFLDG01065">
    <property type="entry name" value="anaerobic_coproporphyrinogen-I"/>
    <property type="match status" value="2"/>
</dbReference>
<organism evidence="5 6">
    <name type="scientific">Halomicronema hongdechloris C2206</name>
    <dbReference type="NCBI Taxonomy" id="1641165"/>
    <lineage>
        <taxon>Bacteria</taxon>
        <taxon>Bacillati</taxon>
        <taxon>Cyanobacteriota</taxon>
        <taxon>Cyanophyceae</taxon>
        <taxon>Nodosilineales</taxon>
        <taxon>Nodosilineaceae</taxon>
        <taxon>Halomicronema</taxon>
    </lineage>
</organism>
<keyword evidence="3" id="KW-0143">Chaperone</keyword>
<dbReference type="InterPro" id="IPR034505">
    <property type="entry name" value="Coproporphyrinogen-III_oxidase"/>
</dbReference>
<dbReference type="InterPro" id="IPR010723">
    <property type="entry name" value="HemN_C"/>
</dbReference>
<keyword evidence="3" id="KW-0411">Iron-sulfur</keyword>
<keyword evidence="3" id="KW-0408">Iron</keyword>
<dbReference type="Pfam" id="PF06969">
    <property type="entry name" value="HemN_C"/>
    <property type="match status" value="1"/>
</dbReference>
<reference evidence="5 6" key="1">
    <citation type="journal article" date="2016" name="Biochim. Biophys. Acta">
        <title>Characterization of red-shifted phycobilisomes isolated from the chlorophyll f-containing cyanobacterium Halomicronema hongdechloris.</title>
        <authorList>
            <person name="Li Y."/>
            <person name="Lin Y."/>
            <person name="Garvey C.J."/>
            <person name="Birch D."/>
            <person name="Corkery R.W."/>
            <person name="Loughlin P.C."/>
            <person name="Scheer H."/>
            <person name="Willows R.D."/>
            <person name="Chen M."/>
        </authorList>
    </citation>
    <scope>NUCLEOTIDE SEQUENCE [LARGE SCALE GENOMIC DNA]</scope>
    <source>
        <strain evidence="5 6">C2206</strain>
    </source>
</reference>
<dbReference type="GO" id="GO:0005737">
    <property type="term" value="C:cytoplasm"/>
    <property type="evidence" value="ECO:0007669"/>
    <property type="project" value="UniProtKB-SubCell"/>
</dbReference>
<comment type="subcellular location">
    <subcellularLocation>
        <location evidence="3">Cytoplasm</location>
    </subcellularLocation>
</comment>
<dbReference type="SMART" id="SM00729">
    <property type="entry name" value="Elp3"/>
    <property type="match status" value="1"/>
</dbReference>
<comment type="similarity">
    <text evidence="1">Belongs to the anaerobic coproporphyrinogen-III oxidase family. HemW subfamily.</text>
</comment>
<gene>
    <name evidence="5" type="primary">hemN</name>
    <name evidence="5" type="ORF">XM38_043170</name>
</gene>
<evidence type="ECO:0000256" key="2">
    <source>
        <dbReference type="ARBA" id="ARBA00017228"/>
    </source>
</evidence>
<dbReference type="GO" id="GO:0004109">
    <property type="term" value="F:coproporphyrinogen oxidase activity"/>
    <property type="evidence" value="ECO:0007669"/>
    <property type="project" value="InterPro"/>
</dbReference>
<dbReference type="GO" id="GO:0051539">
    <property type="term" value="F:4 iron, 4 sulfur cluster binding"/>
    <property type="evidence" value="ECO:0007669"/>
    <property type="project" value="UniProtKB-UniRule"/>
</dbReference>
<protein>
    <recommendedName>
        <fullName evidence="2 3">Heme chaperone HemW</fullName>
    </recommendedName>
</protein>
<evidence type="ECO:0000256" key="1">
    <source>
        <dbReference type="ARBA" id="ARBA00006100"/>
    </source>
</evidence>
<dbReference type="SFLD" id="SFLDF00562">
    <property type="entry name" value="HemN-like__clustered_with_heat"/>
    <property type="match status" value="1"/>
</dbReference>
<dbReference type="SUPFAM" id="SSF102114">
    <property type="entry name" value="Radical SAM enzymes"/>
    <property type="match status" value="1"/>
</dbReference>
<sequence length="480" mass="53241">MTISASSIVGRYSGQSQCTGDGVSLENRYWAGAVAIDLCYSIHYSDPFGGDLSPVSLSLLMLSMAASHSPCLRTCPPKAAYVHIPFCRRRCFYCDFPISVMGDSRRGETSRTVRQYVAWLQREIAATPPGPPLRTIFFGGGTPSLLDGSQLAMLLRSLRCRFGVEPGVEISVEMDPGTFTLEQLQHYRQLGVTRVSLGVQSFQNEQLQACGRTHRRAQIEQAIGWLQAVNLPSWSLDLISGLPGQTLASWQETLTEAIAHGSPHLSVYDLTLEPGTAFDRWYRPGQGPLPSDETTAAMYRLTQQLLVAAGYQHYEISNYAQPGHSCRHNRVYWQNRPYYGFGMGATSYVHGQRVSRPRTRRQYYGWVEQYEAQGGRHKEPLTSRQDQVLETLMLGLRLAEGVAIAPLIPLAGTSLVSILARCLRPYIDKGWVLIDGDKDDTITADSRIRLRDPEGFLMSNTILTALFAALTPAPQSCPQS</sequence>
<dbReference type="Gene3D" id="3.80.30.20">
    <property type="entry name" value="tm_1862 like domain"/>
    <property type="match status" value="1"/>
</dbReference>
<accession>A0A1Z3HSW6</accession>
<evidence type="ECO:0000313" key="5">
    <source>
        <dbReference type="EMBL" id="ASC73352.1"/>
    </source>
</evidence>
<dbReference type="GO" id="GO:0006779">
    <property type="term" value="P:porphyrin-containing compound biosynthetic process"/>
    <property type="evidence" value="ECO:0007669"/>
    <property type="project" value="InterPro"/>
</dbReference>
<keyword evidence="3" id="KW-0963">Cytoplasm</keyword>
<keyword evidence="3" id="KW-0349">Heme</keyword>
<dbReference type="Proteomes" id="UP000191901">
    <property type="component" value="Chromosome"/>
</dbReference>
<dbReference type="SFLD" id="SFLDG01082">
    <property type="entry name" value="B12-binding_domain_containing"/>
    <property type="match status" value="1"/>
</dbReference>
<keyword evidence="5" id="KW-0560">Oxidoreductase</keyword>
<keyword evidence="6" id="KW-1185">Reference proteome</keyword>